<evidence type="ECO:0000256" key="4">
    <source>
        <dbReference type="ARBA" id="ARBA00022917"/>
    </source>
</evidence>
<organism evidence="7 8">
    <name type="scientific">Camellia sinensis var. sinensis</name>
    <name type="common">China tea</name>
    <dbReference type="NCBI Taxonomy" id="542762"/>
    <lineage>
        <taxon>Eukaryota</taxon>
        <taxon>Viridiplantae</taxon>
        <taxon>Streptophyta</taxon>
        <taxon>Embryophyta</taxon>
        <taxon>Tracheophyta</taxon>
        <taxon>Spermatophyta</taxon>
        <taxon>Magnoliopsida</taxon>
        <taxon>eudicotyledons</taxon>
        <taxon>Gunneridae</taxon>
        <taxon>Pentapetalae</taxon>
        <taxon>asterids</taxon>
        <taxon>Ericales</taxon>
        <taxon>Theaceae</taxon>
        <taxon>Camellia</taxon>
    </lineage>
</organism>
<evidence type="ECO:0000313" key="7">
    <source>
        <dbReference type="EMBL" id="THG23015.1"/>
    </source>
</evidence>
<keyword evidence="8" id="KW-1185">Reference proteome</keyword>
<dbReference type="GO" id="GO:0043023">
    <property type="term" value="F:ribosomal large subunit binding"/>
    <property type="evidence" value="ECO:0007669"/>
    <property type="project" value="TreeGrafter"/>
</dbReference>
<dbReference type="AlphaFoldDB" id="A0A4S4F284"/>
<dbReference type="InterPro" id="IPR002661">
    <property type="entry name" value="Ribosome_recyc_fac"/>
</dbReference>
<dbReference type="GO" id="GO:0005739">
    <property type="term" value="C:mitochondrion"/>
    <property type="evidence" value="ECO:0007669"/>
    <property type="project" value="TreeGrafter"/>
</dbReference>
<dbReference type="EMBL" id="SDRB02000553">
    <property type="protein sequence ID" value="THG23015.1"/>
    <property type="molecule type" value="Genomic_DNA"/>
</dbReference>
<dbReference type="SUPFAM" id="SSF55194">
    <property type="entry name" value="Ribosome recycling factor, RRF"/>
    <property type="match status" value="2"/>
</dbReference>
<comment type="similarity">
    <text evidence="2">Belongs to the RRF family.</text>
</comment>
<gene>
    <name evidence="7" type="ORF">TEA_008438</name>
</gene>
<evidence type="ECO:0000313" key="8">
    <source>
        <dbReference type="Proteomes" id="UP000306102"/>
    </source>
</evidence>
<name>A0A4S4F284_CAMSN</name>
<accession>A0A4S4F284</accession>
<dbReference type="STRING" id="542762.A0A4S4F284"/>
<protein>
    <recommendedName>
        <fullName evidence="3">Ribosome-recycling factor, chloroplastic</fullName>
    </recommendedName>
    <alternativeName>
        <fullName evidence="5">Ribosome-releasing factor, chloroplastic</fullName>
    </alternativeName>
</protein>
<sequence>MAVSLRRSLISSRNISLLLRTSLHSRHLSHLASSPILYDSSSSHTVPNSPPINFIRESRRCFAKGRKSKGDDDANTVEIVDIGPSVKAAAVLQMEAAVDALSRELSKLRTGRASAGMLDHIIVETGGVRMSLSRLSVVSVLDSKTLSVTPYDPNGLKELLTAIVSSPLGLNPNTDGDRLIVPIPPFVLLQDVGTWSTSPCYMPSSHHFIAAIGSVHGILIRLTKVHMQAVCKVVTKSSEDVKQSIRSARQKALDTMKKAGSSFPKDDAKRLEKEVDELTKKFIKSAEDMCKAKEKEIAAG</sequence>
<evidence type="ECO:0000256" key="5">
    <source>
        <dbReference type="ARBA" id="ARBA00032397"/>
    </source>
</evidence>
<comment type="caution">
    <text evidence="7">The sequence shown here is derived from an EMBL/GenBank/DDBJ whole genome shotgun (WGS) entry which is preliminary data.</text>
</comment>
<reference evidence="7 8" key="1">
    <citation type="journal article" date="2018" name="Proc. Natl. Acad. Sci. U.S.A.">
        <title>Draft genome sequence of Camellia sinensis var. sinensis provides insights into the evolution of the tea genome and tea quality.</title>
        <authorList>
            <person name="Wei C."/>
            <person name="Yang H."/>
            <person name="Wang S."/>
            <person name="Zhao J."/>
            <person name="Liu C."/>
            <person name="Gao L."/>
            <person name="Xia E."/>
            <person name="Lu Y."/>
            <person name="Tai Y."/>
            <person name="She G."/>
            <person name="Sun J."/>
            <person name="Cao H."/>
            <person name="Tong W."/>
            <person name="Gao Q."/>
            <person name="Li Y."/>
            <person name="Deng W."/>
            <person name="Jiang X."/>
            <person name="Wang W."/>
            <person name="Chen Q."/>
            <person name="Zhang S."/>
            <person name="Li H."/>
            <person name="Wu J."/>
            <person name="Wang P."/>
            <person name="Li P."/>
            <person name="Shi C."/>
            <person name="Zheng F."/>
            <person name="Jian J."/>
            <person name="Huang B."/>
            <person name="Shan D."/>
            <person name="Shi M."/>
            <person name="Fang C."/>
            <person name="Yue Y."/>
            <person name="Li F."/>
            <person name="Li D."/>
            <person name="Wei S."/>
            <person name="Han B."/>
            <person name="Jiang C."/>
            <person name="Yin Y."/>
            <person name="Xia T."/>
            <person name="Zhang Z."/>
            <person name="Bennetzen J.L."/>
            <person name="Zhao S."/>
            <person name="Wan X."/>
        </authorList>
    </citation>
    <scope>NUCLEOTIDE SEQUENCE [LARGE SCALE GENOMIC DNA]</scope>
    <source>
        <strain evidence="8">cv. Shuchazao</strain>
        <tissue evidence="7">Leaf</tissue>
    </source>
</reference>
<dbReference type="Gene3D" id="1.10.132.20">
    <property type="entry name" value="Ribosome-recycling factor"/>
    <property type="match status" value="2"/>
</dbReference>
<proteinExistence type="inferred from homology"/>
<dbReference type="GO" id="GO:0006412">
    <property type="term" value="P:translation"/>
    <property type="evidence" value="ECO:0007669"/>
    <property type="project" value="UniProtKB-KW"/>
</dbReference>
<evidence type="ECO:0000256" key="2">
    <source>
        <dbReference type="ARBA" id="ARBA00005912"/>
    </source>
</evidence>
<evidence type="ECO:0000259" key="6">
    <source>
        <dbReference type="Pfam" id="PF01765"/>
    </source>
</evidence>
<dbReference type="Proteomes" id="UP000306102">
    <property type="component" value="Unassembled WGS sequence"/>
</dbReference>
<feature type="domain" description="Ribosome recycling factor" evidence="6">
    <location>
        <begin position="101"/>
        <end position="185"/>
    </location>
</feature>
<dbReference type="InterPro" id="IPR023584">
    <property type="entry name" value="Ribosome_recyc_fac_dom"/>
</dbReference>
<dbReference type="PANTHER" id="PTHR20982">
    <property type="entry name" value="RIBOSOME RECYCLING FACTOR"/>
    <property type="match status" value="1"/>
</dbReference>
<evidence type="ECO:0000256" key="1">
    <source>
        <dbReference type="ARBA" id="ARBA00002952"/>
    </source>
</evidence>
<dbReference type="Gene3D" id="3.30.1360.40">
    <property type="match status" value="1"/>
</dbReference>
<evidence type="ECO:0000256" key="3">
    <source>
        <dbReference type="ARBA" id="ARBA00014063"/>
    </source>
</evidence>
<dbReference type="PANTHER" id="PTHR20982:SF3">
    <property type="entry name" value="MITOCHONDRIAL RIBOSOME RECYCLING FACTOR PSEUDO 1"/>
    <property type="match status" value="1"/>
</dbReference>
<feature type="domain" description="Ribosome recycling factor" evidence="6">
    <location>
        <begin position="221"/>
        <end position="297"/>
    </location>
</feature>
<dbReference type="FunFam" id="3.30.1360.40:FF:000001">
    <property type="entry name" value="Ribosome-recycling factor"/>
    <property type="match status" value="1"/>
</dbReference>
<dbReference type="InterPro" id="IPR036191">
    <property type="entry name" value="RRF_sf"/>
</dbReference>
<comment type="function">
    <text evidence="1">Responsible for the release of ribosomes from messenger RNA at the termination of chloroplastic protein biosynthesis.</text>
</comment>
<dbReference type="Pfam" id="PF01765">
    <property type="entry name" value="RRF"/>
    <property type="match status" value="2"/>
</dbReference>
<keyword evidence="4" id="KW-0648">Protein biosynthesis</keyword>